<accession>A0ACB8UED1</accession>
<protein>
    <submittedName>
        <fullName evidence="1">MFS general substrate transporter</fullName>
    </submittedName>
</protein>
<gene>
    <name evidence="1" type="ORF">BDY19DRAFT_925823</name>
</gene>
<evidence type="ECO:0000313" key="2">
    <source>
        <dbReference type="Proteomes" id="UP001055072"/>
    </source>
</evidence>
<reference evidence="1" key="1">
    <citation type="journal article" date="2021" name="Environ. Microbiol.">
        <title>Gene family expansions and transcriptome signatures uncover fungal adaptations to wood decay.</title>
        <authorList>
            <person name="Hage H."/>
            <person name="Miyauchi S."/>
            <person name="Viragh M."/>
            <person name="Drula E."/>
            <person name="Min B."/>
            <person name="Chaduli D."/>
            <person name="Navarro D."/>
            <person name="Favel A."/>
            <person name="Norest M."/>
            <person name="Lesage-Meessen L."/>
            <person name="Balint B."/>
            <person name="Merenyi Z."/>
            <person name="de Eugenio L."/>
            <person name="Morin E."/>
            <person name="Martinez A.T."/>
            <person name="Baldrian P."/>
            <person name="Stursova M."/>
            <person name="Martinez M.J."/>
            <person name="Novotny C."/>
            <person name="Magnuson J.K."/>
            <person name="Spatafora J.W."/>
            <person name="Maurice S."/>
            <person name="Pangilinan J."/>
            <person name="Andreopoulos W."/>
            <person name="LaButti K."/>
            <person name="Hundley H."/>
            <person name="Na H."/>
            <person name="Kuo A."/>
            <person name="Barry K."/>
            <person name="Lipzen A."/>
            <person name="Henrissat B."/>
            <person name="Riley R."/>
            <person name="Ahrendt S."/>
            <person name="Nagy L.G."/>
            <person name="Grigoriev I.V."/>
            <person name="Martin F."/>
            <person name="Rosso M.N."/>
        </authorList>
    </citation>
    <scope>NUCLEOTIDE SEQUENCE</scope>
    <source>
        <strain evidence="1">CBS 384.51</strain>
    </source>
</reference>
<dbReference type="Proteomes" id="UP001055072">
    <property type="component" value="Unassembled WGS sequence"/>
</dbReference>
<name>A0ACB8UED1_9APHY</name>
<dbReference type="EMBL" id="MU274903">
    <property type="protein sequence ID" value="KAI0092717.1"/>
    <property type="molecule type" value="Genomic_DNA"/>
</dbReference>
<evidence type="ECO:0000313" key="1">
    <source>
        <dbReference type="EMBL" id="KAI0092717.1"/>
    </source>
</evidence>
<organism evidence="1 2">
    <name type="scientific">Irpex rosettiformis</name>
    <dbReference type="NCBI Taxonomy" id="378272"/>
    <lineage>
        <taxon>Eukaryota</taxon>
        <taxon>Fungi</taxon>
        <taxon>Dikarya</taxon>
        <taxon>Basidiomycota</taxon>
        <taxon>Agaricomycotina</taxon>
        <taxon>Agaricomycetes</taxon>
        <taxon>Polyporales</taxon>
        <taxon>Irpicaceae</taxon>
        <taxon>Irpex</taxon>
    </lineage>
</organism>
<proteinExistence type="predicted"/>
<keyword evidence="2" id="KW-1185">Reference proteome</keyword>
<sequence>MQPHLISVEACHVDSQKARVLTRKVLWKLDIHVLPALALLWLANFTDRSNIGNAKIAGLDKDTHLHGNQFNTALAIFYLPYILIELPSNWVMKKMRPNRWLPFLVAVWGMVTTLSGLVNNFAGLVAIRFFLGLCEGGLLPGIVLYLSTLYKPHELQQRVGIFFVSASLSGAFGGLLASAIVRMDGIGGLSGWRWIFILEGIVTVLFGFIAWMMLPANLGSAKFLTKKEREFAGTLIWRFRQSTAVTADVPLSEPAQRITPQPIPVDPEKEVEEDKTGSVKNLADATTTITTTTDGAVSVHIEEEKFEWREIVRGLVDIQVWLTAIAYMGIIVPLYSFSLFLPTIVAGLGYHGSEAQLHTAPPYVPAAVLTIVVAILSDKLKWRGPFMLILLPIALIGYIIAVCAKTNLQRYVAVHLMATGLYPCGPCILSILPNNTAGHYKRATTIALQLAISNCGGFVATFAYTPDQAPAYKRGHSIALAFVSLAWVFVALNVAYCLYENKARAEGRRNSNIDKYQELWDSGKTRAPIGDRSPAFKFTL</sequence>
<comment type="caution">
    <text evidence="1">The sequence shown here is derived from an EMBL/GenBank/DDBJ whole genome shotgun (WGS) entry which is preliminary data.</text>
</comment>